<feature type="transmembrane region" description="Helical" evidence="10">
    <location>
        <begin position="364"/>
        <end position="392"/>
    </location>
</feature>
<dbReference type="PANTHER" id="PTHR11629">
    <property type="entry name" value="VACUOLAR PROTON ATPASES"/>
    <property type="match status" value="1"/>
</dbReference>
<dbReference type="Gene3D" id="3.30.70.2170">
    <property type="match status" value="1"/>
</dbReference>
<evidence type="ECO:0000256" key="8">
    <source>
        <dbReference type="ARBA" id="ARBA00059506"/>
    </source>
</evidence>
<evidence type="ECO:0000256" key="6">
    <source>
        <dbReference type="ARBA" id="ARBA00023065"/>
    </source>
</evidence>
<dbReference type="Gene3D" id="1.20.1460.20">
    <property type="match status" value="1"/>
</dbReference>
<protein>
    <recommendedName>
        <fullName evidence="9 10">A-type ATP synthase subunit I</fullName>
    </recommendedName>
</protein>
<evidence type="ECO:0000256" key="7">
    <source>
        <dbReference type="ARBA" id="ARBA00023136"/>
    </source>
</evidence>
<feature type="transmembrane region" description="Helical" evidence="10">
    <location>
        <begin position="404"/>
        <end position="423"/>
    </location>
</feature>
<keyword evidence="4 10" id="KW-0812">Transmembrane</keyword>
<keyword evidence="6 10" id="KW-0406">Ion transport</keyword>
<feature type="transmembrane region" description="Helical" evidence="10">
    <location>
        <begin position="569"/>
        <end position="591"/>
    </location>
</feature>
<feature type="transmembrane region" description="Helical" evidence="10">
    <location>
        <begin position="597"/>
        <end position="614"/>
    </location>
</feature>
<evidence type="ECO:0000256" key="3">
    <source>
        <dbReference type="ARBA" id="ARBA00022448"/>
    </source>
</evidence>
<sequence length="683" mass="74633">MGLAKLAKVSIIAPKTEVEEVVKELFKFGDFHPIEHETVDRSLEEMLEKVKKVELALDTIVSEFGIRSEVGIIDSIIKGVKVERHRIEAEDLRGLVDALESEAGPIVSELNGLSTKIDALTKEVQKNEALLAALRLLKDLRIAPSDLSSLRRIYAVFAVVPIRDLQEIKRSLPEAAALHVMLTKTLSAVLFVASSKDAERVERVLKGFGVKPFTVPEWLPRAIPEAYAAVESKLAELNAELADAKQKLNLVLEASKGKILSLREGASVLKESLERLKTTGRLKRFALIEGYVPYEKSGELLKMFDGRYPVFVSEAKATHAGEGGTAYADNPPTLLRNRGIVKAFENVTGIQGLPGNDEIDPTPFVALFFSVFYGIMFADFGQGLVLMIFGLLMSMRTKGRLRDWGVLLAVLGLSSSIVGFLLGECFGFRLSGWGIASPELVHLVEEHAGVKELNLASVQKLLQFTIMLGIVHLTLGYSLSAYRLIKNREYLEAFTSKVPTISMYIFGVLFALAFFGAGGVAQMLTSQSPAPFIGLPSSLVGAVGMAGGIASIFVLILGRPVANLLTRRGGGFVGAAGMGLLEVLENIIHFLSNTISYARLTILLLVHVALLMLLNNVWYALGLMSLPILVIGNLGIMALEGLIVFIQSLRLHLYEFFTKFFEGSGKPFRGLRSETTYVDIKIK</sequence>
<keyword evidence="5 10" id="KW-1133">Transmembrane helix</keyword>
<comment type="similarity">
    <text evidence="2 10">Belongs to the V-ATPase 116 kDa subunit family.</text>
</comment>
<feature type="transmembrane region" description="Helical" evidence="10">
    <location>
        <begin position="501"/>
        <end position="521"/>
    </location>
</feature>
<evidence type="ECO:0000256" key="10">
    <source>
        <dbReference type="RuleBase" id="RU361189"/>
    </source>
</evidence>
<evidence type="ECO:0000313" key="13">
    <source>
        <dbReference type="Proteomes" id="UP000244066"/>
    </source>
</evidence>
<evidence type="ECO:0000256" key="4">
    <source>
        <dbReference type="ARBA" id="ARBA00022692"/>
    </source>
</evidence>
<evidence type="ECO:0000256" key="5">
    <source>
        <dbReference type="ARBA" id="ARBA00022989"/>
    </source>
</evidence>
<name>A0A2R7Y9Q7_9ARCH</name>
<evidence type="ECO:0000256" key="11">
    <source>
        <dbReference type="SAM" id="Coils"/>
    </source>
</evidence>
<accession>A0A2R7Y9Q7</accession>
<dbReference type="GO" id="GO:0046961">
    <property type="term" value="F:proton-transporting ATPase activity, rotational mechanism"/>
    <property type="evidence" value="ECO:0007669"/>
    <property type="project" value="InterPro"/>
</dbReference>
<evidence type="ECO:0000256" key="1">
    <source>
        <dbReference type="ARBA" id="ARBA00004141"/>
    </source>
</evidence>
<dbReference type="GO" id="GO:0033179">
    <property type="term" value="C:proton-transporting V-type ATPase, V0 domain"/>
    <property type="evidence" value="ECO:0007669"/>
    <property type="project" value="InterPro"/>
</dbReference>
<dbReference type="Pfam" id="PF01496">
    <property type="entry name" value="V_ATPase_I"/>
    <property type="match status" value="1"/>
</dbReference>
<feature type="transmembrane region" description="Helical" evidence="10">
    <location>
        <begin position="626"/>
        <end position="646"/>
    </location>
</feature>
<feature type="transmembrane region" description="Helical" evidence="10">
    <location>
        <begin position="533"/>
        <end position="557"/>
    </location>
</feature>
<feature type="transmembrane region" description="Helical" evidence="10">
    <location>
        <begin position="461"/>
        <end position="480"/>
    </location>
</feature>
<reference evidence="12 13" key="1">
    <citation type="submission" date="2017-04" db="EMBL/GenBank/DDBJ databases">
        <title>Draft Aigarchaeota genome from a New Zealand hot spring.</title>
        <authorList>
            <person name="Reysenbach A.-L."/>
            <person name="Donaho J.A."/>
            <person name="Gerhart J."/>
            <person name="Kelley J.F."/>
            <person name="Kouba K."/>
            <person name="Podar M."/>
            <person name="Stott M."/>
        </authorList>
    </citation>
    <scope>NUCLEOTIDE SEQUENCE [LARGE SCALE GENOMIC DNA]</scope>
    <source>
        <strain evidence="12">NZ13_MG1</strain>
    </source>
</reference>
<feature type="coiled-coil region" evidence="11">
    <location>
        <begin position="227"/>
        <end position="254"/>
    </location>
</feature>
<dbReference type="GO" id="GO:0016471">
    <property type="term" value="C:vacuolar proton-transporting V-type ATPase complex"/>
    <property type="evidence" value="ECO:0007669"/>
    <property type="project" value="TreeGrafter"/>
</dbReference>
<dbReference type="Proteomes" id="UP000244066">
    <property type="component" value="Unassembled WGS sequence"/>
</dbReference>
<comment type="subcellular location">
    <subcellularLocation>
        <location evidence="1">Membrane</location>
        <topology evidence="1">Multi-pass membrane protein</topology>
    </subcellularLocation>
</comment>
<evidence type="ECO:0000313" key="12">
    <source>
        <dbReference type="EMBL" id="PUA34127.1"/>
    </source>
</evidence>
<comment type="caution">
    <text evidence="12">The sequence shown here is derived from an EMBL/GenBank/DDBJ whole genome shotgun (WGS) entry which is preliminary data.</text>
</comment>
<organism evidence="12 13">
    <name type="scientific">Candidatus Terraquivivens tikiterensis</name>
    <dbReference type="NCBI Taxonomy" id="1980982"/>
    <lineage>
        <taxon>Archaea</taxon>
        <taxon>Nitrososphaerota</taxon>
        <taxon>Candidatus Wolframiiraptoraceae</taxon>
        <taxon>Candidatus Terraquivivens</taxon>
    </lineage>
</organism>
<dbReference type="PANTHER" id="PTHR11629:SF63">
    <property type="entry name" value="V-TYPE PROTON ATPASE SUBUNIT A"/>
    <property type="match status" value="1"/>
</dbReference>
<keyword evidence="11" id="KW-0175">Coiled coil</keyword>
<dbReference type="InterPro" id="IPR002490">
    <property type="entry name" value="V-ATPase_116kDa_su"/>
</dbReference>
<dbReference type="GO" id="GO:0051117">
    <property type="term" value="F:ATPase binding"/>
    <property type="evidence" value="ECO:0007669"/>
    <property type="project" value="TreeGrafter"/>
</dbReference>
<feature type="coiled-coil region" evidence="11">
    <location>
        <begin position="43"/>
        <end position="137"/>
    </location>
</feature>
<keyword evidence="3 10" id="KW-0813">Transport</keyword>
<evidence type="ECO:0000256" key="2">
    <source>
        <dbReference type="ARBA" id="ARBA00009904"/>
    </source>
</evidence>
<dbReference type="GO" id="GO:0007035">
    <property type="term" value="P:vacuolar acidification"/>
    <property type="evidence" value="ECO:0007669"/>
    <property type="project" value="TreeGrafter"/>
</dbReference>
<dbReference type="Gene3D" id="3.30.70.2750">
    <property type="match status" value="1"/>
</dbReference>
<gene>
    <name evidence="12" type="ORF">B9J98_01745</name>
</gene>
<dbReference type="EMBL" id="NDWU01000003">
    <property type="protein sequence ID" value="PUA34127.1"/>
    <property type="molecule type" value="Genomic_DNA"/>
</dbReference>
<comment type="function">
    <text evidence="8">Component of the A-type ATP synthase that produces ATP from ADP in the presence of a proton gradient across the membrane.</text>
</comment>
<keyword evidence="7 10" id="KW-0472">Membrane</keyword>
<proteinExistence type="inferred from homology"/>
<dbReference type="AlphaFoldDB" id="A0A2R7Y9Q7"/>
<evidence type="ECO:0000256" key="9">
    <source>
        <dbReference type="ARBA" id="ARBA00068671"/>
    </source>
</evidence>